<reference evidence="1" key="2">
    <citation type="submission" date="2015-06" db="EMBL/GenBank/DDBJ databases">
        <title>Environmentally co-occuring mercury resistance plasmids are genetically and phenotypically diverse and confer variable context-dependent fitness effects.</title>
        <authorList>
            <person name="Hall J.P.J."/>
            <person name="Harrison E."/>
            <person name="Lilley A.K."/>
            <person name="Paterson S."/>
            <person name="Spiers A.J."/>
            <person name="Brockhurst M.A."/>
        </authorList>
    </citation>
    <scope>NUCLEOTIDE SEQUENCE [LARGE SCALE GENOMIC DNA]</scope>
    <source>
        <strain evidence="1">SBW25</strain>
        <plasmid evidence="1">pQBR57</plasmid>
    </source>
</reference>
<proteinExistence type="predicted"/>
<name>A0A0G4E4P9_PSEFS</name>
<dbReference type="EMBL" id="LN713926">
    <property type="protein sequence ID" value="CEK42149.1"/>
    <property type="molecule type" value="Genomic_DNA"/>
</dbReference>
<gene>
    <name evidence="1" type="ORF">PQBR57_0196</name>
</gene>
<keyword evidence="1" id="KW-0614">Plasmid</keyword>
<protein>
    <submittedName>
        <fullName evidence="1">Uncharacterized protein</fullName>
    </submittedName>
</protein>
<geneLocation type="plasmid" evidence="1">
    <name>pQBR57</name>
</geneLocation>
<sequence>MTRLNEVLDIAAKMIADRGTPNDGTFPPHNLFARCREAGLSADEFRQAVEEGKVTGKLAEEPGERIRLV</sequence>
<evidence type="ECO:0000313" key="1">
    <source>
        <dbReference type="EMBL" id="CEK42149.1"/>
    </source>
</evidence>
<reference evidence="1" key="1">
    <citation type="submission" date="2014-12" db="EMBL/GenBank/DDBJ databases">
        <authorList>
            <person name="Hall J."/>
        </authorList>
    </citation>
    <scope>NUCLEOTIDE SEQUENCE [LARGE SCALE GENOMIC DNA]</scope>
    <source>
        <strain evidence="1">SBW25</strain>
        <plasmid evidence="1">pQBR57</plasmid>
    </source>
</reference>
<dbReference type="AlphaFoldDB" id="A0A0G4E4P9"/>
<organism evidence="1">
    <name type="scientific">Pseudomonas fluorescens (strain SBW25)</name>
    <dbReference type="NCBI Taxonomy" id="216595"/>
    <lineage>
        <taxon>Bacteria</taxon>
        <taxon>Pseudomonadati</taxon>
        <taxon>Pseudomonadota</taxon>
        <taxon>Gammaproteobacteria</taxon>
        <taxon>Pseudomonadales</taxon>
        <taxon>Pseudomonadaceae</taxon>
        <taxon>Pseudomonas</taxon>
    </lineage>
</organism>
<dbReference type="RefSeq" id="WP_192963341.1">
    <property type="nucleotide sequence ID" value="NZ_LN713926.1"/>
</dbReference>
<accession>A0A0G4E4P9</accession>